<dbReference type="Proteomes" id="UP000188181">
    <property type="component" value="Chromosome"/>
</dbReference>
<feature type="domain" description="F5/8 type C" evidence="2">
    <location>
        <begin position="179"/>
        <end position="328"/>
    </location>
</feature>
<dbReference type="PROSITE" id="PS50022">
    <property type="entry name" value="FA58C_3"/>
    <property type="match status" value="1"/>
</dbReference>
<proteinExistence type="predicted"/>
<evidence type="ECO:0000313" key="4">
    <source>
        <dbReference type="Proteomes" id="UP000188181"/>
    </source>
</evidence>
<dbReference type="InterPro" id="IPR012341">
    <property type="entry name" value="6hp_glycosidase-like_sf"/>
</dbReference>
<accession>A0A1R7T641</accession>
<dbReference type="SUPFAM" id="SSF48208">
    <property type="entry name" value="Six-hairpin glycosidases"/>
    <property type="match status" value="1"/>
</dbReference>
<name>A0A1R7T641_9BACT</name>
<dbReference type="KEGG" id="pbas:SMSP2_02655"/>
<protein>
    <submittedName>
        <fullName evidence="3">F5/8 type C domain protein</fullName>
    </submittedName>
</protein>
<evidence type="ECO:0000256" key="1">
    <source>
        <dbReference type="SAM" id="SignalP"/>
    </source>
</evidence>
<reference evidence="4" key="1">
    <citation type="submission" date="2017-02" db="EMBL/GenBank/DDBJ databases">
        <title>Comparative genomics and description of representatives of a novel lineage of planctomycetes thriving in anoxic sediments.</title>
        <authorList>
            <person name="Spring S."/>
            <person name="Bunk B."/>
            <person name="Sproer C."/>
        </authorList>
    </citation>
    <scope>NUCLEOTIDE SEQUENCE [LARGE SCALE GENOMIC DNA]</scope>
    <source>
        <strain evidence="4">SM-Chi-D1</strain>
    </source>
</reference>
<dbReference type="InterPro" id="IPR008979">
    <property type="entry name" value="Galactose-bd-like_sf"/>
</dbReference>
<dbReference type="Pfam" id="PF00754">
    <property type="entry name" value="F5_F8_type_C"/>
    <property type="match status" value="1"/>
</dbReference>
<dbReference type="STRING" id="1851148.SMSP2_02655"/>
<organism evidence="3 4">
    <name type="scientific">Limihaloglobus sulfuriphilus</name>
    <dbReference type="NCBI Taxonomy" id="1851148"/>
    <lineage>
        <taxon>Bacteria</taxon>
        <taxon>Pseudomonadati</taxon>
        <taxon>Planctomycetota</taxon>
        <taxon>Phycisphaerae</taxon>
        <taxon>Sedimentisphaerales</taxon>
        <taxon>Sedimentisphaeraceae</taxon>
        <taxon>Limihaloglobus</taxon>
    </lineage>
</organism>
<dbReference type="RefSeq" id="WP_186804731.1">
    <property type="nucleotide sequence ID" value="NZ_CP019646.1"/>
</dbReference>
<evidence type="ECO:0000313" key="3">
    <source>
        <dbReference type="EMBL" id="AQQ72273.1"/>
    </source>
</evidence>
<dbReference type="GO" id="GO:0005975">
    <property type="term" value="P:carbohydrate metabolic process"/>
    <property type="evidence" value="ECO:0007669"/>
    <property type="project" value="InterPro"/>
</dbReference>
<feature type="chain" id="PRO_5012706804" evidence="1">
    <location>
        <begin position="20"/>
        <end position="1403"/>
    </location>
</feature>
<dbReference type="EMBL" id="CP019646">
    <property type="protein sequence ID" value="AQQ72273.1"/>
    <property type="molecule type" value="Genomic_DNA"/>
</dbReference>
<keyword evidence="4" id="KW-1185">Reference proteome</keyword>
<gene>
    <name evidence="3" type="ORF">SMSP2_02655</name>
</gene>
<feature type="signal peptide" evidence="1">
    <location>
        <begin position="1"/>
        <end position="19"/>
    </location>
</feature>
<dbReference type="Gene3D" id="2.60.120.1190">
    <property type="match status" value="1"/>
</dbReference>
<keyword evidence="1" id="KW-0732">Signal</keyword>
<dbReference type="InterPro" id="IPR000421">
    <property type="entry name" value="FA58C"/>
</dbReference>
<sequence length="1403" mass="153211" precursor="true">MKQFVTLMMFAGVISAAMGALPQPSYVVSVDSYVGAKTDPQNEVAVLTDGVVPAVWQDDGLVDYNMAGADTQEIVFDFGSEETIGSAQISYYTYSTYGVEAPALVEFYFSSDGVTYTEEPVTYDEFNTDYVSGDQTPGTQEYGLGENSARYVKVVLTPGGSGNEMVLSEIAFSETVIPVAEPDFTISVASYTATPAPSSAIDNDNDLTNGIMEPSDPYSSDWVGYRTVDSFQQIVFDFGSQQEIGGLKFHFLIVSAWYIEAPESVEFLFSTDGASFSDSFFYDGFDQTADSGHTVDLNCPDITARYVKLLITPGTRGEYSQSEMMIGEVAFIIPTAENEDPVPDYYTSDPEPNYTAPDESGIDLYDGFLPTELYDANWVEFFSAKRTYKFDFNFGRGLSLENVGLYYDAESVWGIEAPSQALFMFSSDGETYGSYIFIDDFETADGMYRVTEAAAGIECTHAKVIIKTNAPSGVIRLGEILFTEQGTPITYTDISGYTTVFNGDGMDVVDLTDGDTATAVEYQPGVTGFSVPIVFDLNGPKGIASVNVDYIAGAWGLDLSTVLVEFSEDGSAYNQSYLLENIDSTSAGFTDYSVSVETPGAYGRYVKVTFTTPGSALKLTEVGFGEAGDITYTSNVEPANFSDSGGELVNGVPADDSFYGDGLVTYSFEVDETPELVIDFDLAGSRAVESVGLNYSAWTSWSMTIAEMRVQFSDNGVDFGDPYVKSDLPDSYGGHLGVVQTPGGSGSYVRLTIVPDSYSGTEQVKISEVMFFAVGDMSYTLSQEPLWIDPDLTGRTLIDGYIPASNSGDPGWIQYDTGDNVTVDISLGDTVELADVGISYLGQGTHVGDGWVWDLMAPGSAVIYTSMDGENFTQVGEITDFSDSAEPFTSQVQFFGLASTQQARFVRVDILHDPTDDKPFMIGEIIFHEAGSETAPEIVCAGFSSFNKPLSITAVFDQDISSAAITADNFNIEGHTILAAEVFEDLGNCVELTLAEYSNVGDVLTVQYRAVGGITKIWQNSNSFYNVCLQDDVQSIMARQLPDGGIAMTQPADGSFDEGDSLWIEPYFGLHAAQALVLAYDIELDPAYLAAARDYMQWYVDHLEPDGTVMVHTGEYPDYTSTGECDSTDSYAAEFLSLANMYYARTLDLDFVNWVWPYAQTIVGAMELTLDAADHLTYAKPGSSFKYLMDNSEVVLGYKNAAMLAFAAADSDKYAAWNAAADQTQAGLETMYLSQDNRYAWAKSSSGSLSTSWSEVYADGDSQMFMIKNVLENQDRAKTIWQSSVDQFIPQGIPADGISSGWVLATVSAGKYGTGYDEVAYANYQKNKYQDTTGYINKHFQSAFMIHQQVQSRQFMKTDAFADGEINLADFAMLSADWFEDREELVADMVEEWLNSYRYQARE</sequence>
<evidence type="ECO:0000259" key="2">
    <source>
        <dbReference type="PROSITE" id="PS50022"/>
    </source>
</evidence>
<dbReference type="Gene3D" id="1.50.10.10">
    <property type="match status" value="1"/>
</dbReference>
<dbReference type="Gene3D" id="2.60.120.260">
    <property type="entry name" value="Galactose-binding domain-like"/>
    <property type="match status" value="4"/>
</dbReference>
<dbReference type="InterPro" id="IPR008928">
    <property type="entry name" value="6-hairpin_glycosidase_sf"/>
</dbReference>
<dbReference type="SUPFAM" id="SSF49785">
    <property type="entry name" value="Galactose-binding domain-like"/>
    <property type="match status" value="4"/>
</dbReference>